<proteinExistence type="predicted"/>
<organism evidence="1 2">
    <name type="scientific">Taxus chinensis</name>
    <name type="common">Chinese yew</name>
    <name type="synonym">Taxus wallichiana var. chinensis</name>
    <dbReference type="NCBI Taxonomy" id="29808"/>
    <lineage>
        <taxon>Eukaryota</taxon>
        <taxon>Viridiplantae</taxon>
        <taxon>Streptophyta</taxon>
        <taxon>Embryophyta</taxon>
        <taxon>Tracheophyta</taxon>
        <taxon>Spermatophyta</taxon>
        <taxon>Pinopsida</taxon>
        <taxon>Pinidae</taxon>
        <taxon>Conifers II</taxon>
        <taxon>Cupressales</taxon>
        <taxon>Taxaceae</taxon>
        <taxon>Taxus</taxon>
    </lineage>
</organism>
<dbReference type="AlphaFoldDB" id="A0AA38FXX2"/>
<accession>A0AA38FXX2</accession>
<evidence type="ECO:0000313" key="2">
    <source>
        <dbReference type="Proteomes" id="UP000824469"/>
    </source>
</evidence>
<sequence>MYPPKAEQEVKSATPLYPPSYQYAPQITTGYPLPPQNPTAPPYAEHNMYSSSSRFILSRGWVILILLALSGPLDSATAAKIFPI</sequence>
<reference evidence="1 2" key="1">
    <citation type="journal article" date="2021" name="Nat. Plants">
        <title>The Taxus genome provides insights into paclitaxel biosynthesis.</title>
        <authorList>
            <person name="Xiong X."/>
            <person name="Gou J."/>
            <person name="Liao Q."/>
            <person name="Li Y."/>
            <person name="Zhou Q."/>
            <person name="Bi G."/>
            <person name="Li C."/>
            <person name="Du R."/>
            <person name="Wang X."/>
            <person name="Sun T."/>
            <person name="Guo L."/>
            <person name="Liang H."/>
            <person name="Lu P."/>
            <person name="Wu Y."/>
            <person name="Zhang Z."/>
            <person name="Ro D.K."/>
            <person name="Shang Y."/>
            <person name="Huang S."/>
            <person name="Yan J."/>
        </authorList>
    </citation>
    <scope>NUCLEOTIDE SEQUENCE [LARGE SCALE GENOMIC DNA]</scope>
    <source>
        <strain evidence="1">Ta-2019</strain>
    </source>
</reference>
<dbReference type="EMBL" id="JAHRHJ020000006">
    <property type="protein sequence ID" value="KAH9311098.1"/>
    <property type="molecule type" value="Genomic_DNA"/>
</dbReference>
<comment type="caution">
    <text evidence="1">The sequence shown here is derived from an EMBL/GenBank/DDBJ whole genome shotgun (WGS) entry which is preliminary data.</text>
</comment>
<keyword evidence="2" id="KW-1185">Reference proteome</keyword>
<feature type="non-terminal residue" evidence="1">
    <location>
        <position position="84"/>
    </location>
</feature>
<gene>
    <name evidence="1" type="ORF">KI387_026133</name>
</gene>
<name>A0AA38FXX2_TAXCH</name>
<dbReference type="Proteomes" id="UP000824469">
    <property type="component" value="Unassembled WGS sequence"/>
</dbReference>
<evidence type="ECO:0000313" key="1">
    <source>
        <dbReference type="EMBL" id="KAH9311098.1"/>
    </source>
</evidence>
<protein>
    <submittedName>
        <fullName evidence="1">Uncharacterized protein</fullName>
    </submittedName>
</protein>